<evidence type="ECO:0000256" key="3">
    <source>
        <dbReference type="ARBA" id="ARBA00005790"/>
    </source>
</evidence>
<dbReference type="GO" id="GO:0004385">
    <property type="term" value="F:GMP kinase activity"/>
    <property type="evidence" value="ECO:0007669"/>
    <property type="project" value="UniProtKB-UniRule"/>
</dbReference>
<sequence length="215" mass="24141">MAIKTGCLFIISAPSGAGKTSLVKALLKKDSRISLSISYTSRPQRTGETNGCDYHFVDEEAFRRMQARGEFMESAEVYGNLYGTSQKWINDTIASGQDILLEIDCQGAKQVRRFFAHAIGIFILPPSNIVLEERLIARDQDTAEVIRKRLAAAREEVSHVNEFDYVIINDELEKAVNDIVSIVNAERLKREKQIIKYQALIAQLTRNCNSSNPNS</sequence>
<dbReference type="Pfam" id="PF00625">
    <property type="entry name" value="Guanylate_kin"/>
    <property type="match status" value="1"/>
</dbReference>
<dbReference type="AlphaFoldDB" id="A0A1I4EKX9"/>
<dbReference type="CDD" id="cd00071">
    <property type="entry name" value="GMPK"/>
    <property type="match status" value="1"/>
</dbReference>
<comment type="subcellular location">
    <subcellularLocation>
        <location evidence="2 13">Cytoplasm</location>
    </subcellularLocation>
</comment>
<dbReference type="FunFam" id="3.40.50.300:FF:000855">
    <property type="entry name" value="Guanylate kinase"/>
    <property type="match status" value="1"/>
</dbReference>
<evidence type="ECO:0000256" key="4">
    <source>
        <dbReference type="ARBA" id="ARBA00012961"/>
    </source>
</evidence>
<keyword evidence="6 13" id="KW-0963">Cytoplasm</keyword>
<dbReference type="GO" id="GO:0005829">
    <property type="term" value="C:cytosol"/>
    <property type="evidence" value="ECO:0007669"/>
    <property type="project" value="TreeGrafter"/>
</dbReference>
<keyword evidence="9 13" id="KW-0418">Kinase</keyword>
<feature type="domain" description="Guanylate kinase-like" evidence="14">
    <location>
        <begin position="6"/>
        <end position="184"/>
    </location>
</feature>
<dbReference type="FunFam" id="3.30.63.10:FF:000002">
    <property type="entry name" value="Guanylate kinase 1"/>
    <property type="match status" value="1"/>
</dbReference>
<dbReference type="NCBIfam" id="TIGR03263">
    <property type="entry name" value="guanyl_kin"/>
    <property type="match status" value="1"/>
</dbReference>
<dbReference type="PANTHER" id="PTHR23117">
    <property type="entry name" value="GUANYLATE KINASE-RELATED"/>
    <property type="match status" value="1"/>
</dbReference>
<protein>
    <recommendedName>
        <fullName evidence="5 13">Guanylate kinase</fullName>
        <ecNumber evidence="4 13">2.7.4.8</ecNumber>
    </recommendedName>
    <alternativeName>
        <fullName evidence="11 13">GMP kinase</fullName>
    </alternativeName>
</protein>
<dbReference type="Gene3D" id="3.30.63.10">
    <property type="entry name" value="Guanylate Kinase phosphate binding domain"/>
    <property type="match status" value="1"/>
</dbReference>
<evidence type="ECO:0000256" key="5">
    <source>
        <dbReference type="ARBA" id="ARBA00016296"/>
    </source>
</evidence>
<name>A0A1I4EKX9_9PROT</name>
<evidence type="ECO:0000256" key="11">
    <source>
        <dbReference type="ARBA" id="ARBA00030128"/>
    </source>
</evidence>
<evidence type="ECO:0000256" key="13">
    <source>
        <dbReference type="HAMAP-Rule" id="MF_00328"/>
    </source>
</evidence>
<evidence type="ECO:0000256" key="8">
    <source>
        <dbReference type="ARBA" id="ARBA00022741"/>
    </source>
</evidence>
<dbReference type="Gene3D" id="3.40.50.300">
    <property type="entry name" value="P-loop containing nucleotide triphosphate hydrolases"/>
    <property type="match status" value="1"/>
</dbReference>
<evidence type="ECO:0000259" key="14">
    <source>
        <dbReference type="PROSITE" id="PS50052"/>
    </source>
</evidence>
<evidence type="ECO:0000313" key="15">
    <source>
        <dbReference type="EMBL" id="SFL05197.1"/>
    </source>
</evidence>
<dbReference type="OrthoDB" id="9808150at2"/>
<comment type="function">
    <text evidence="1 13">Essential for recycling GMP and indirectly, cGMP.</text>
</comment>
<gene>
    <name evidence="13" type="primary">gmk</name>
    <name evidence="15" type="ORF">SAMN05216302_102844</name>
</gene>
<dbReference type="Proteomes" id="UP000199533">
    <property type="component" value="Unassembled WGS sequence"/>
</dbReference>
<dbReference type="EC" id="2.7.4.8" evidence="4 13"/>
<dbReference type="PROSITE" id="PS50052">
    <property type="entry name" value="GUANYLATE_KINASE_2"/>
    <property type="match status" value="1"/>
</dbReference>
<reference evidence="16" key="1">
    <citation type="submission" date="2016-10" db="EMBL/GenBank/DDBJ databases">
        <authorList>
            <person name="Varghese N."/>
            <person name="Submissions S."/>
        </authorList>
    </citation>
    <scope>NUCLEOTIDE SEQUENCE [LARGE SCALE GENOMIC DNA]</scope>
    <source>
        <strain evidence="16">Nm69</strain>
    </source>
</reference>
<dbReference type="SUPFAM" id="SSF52540">
    <property type="entry name" value="P-loop containing nucleoside triphosphate hydrolases"/>
    <property type="match status" value="1"/>
</dbReference>
<dbReference type="PANTHER" id="PTHR23117:SF13">
    <property type="entry name" value="GUANYLATE KINASE"/>
    <property type="match status" value="1"/>
</dbReference>
<evidence type="ECO:0000256" key="2">
    <source>
        <dbReference type="ARBA" id="ARBA00004496"/>
    </source>
</evidence>
<dbReference type="GO" id="GO:0005524">
    <property type="term" value="F:ATP binding"/>
    <property type="evidence" value="ECO:0007669"/>
    <property type="project" value="UniProtKB-UniRule"/>
</dbReference>
<keyword evidence="8 13" id="KW-0547">Nucleotide-binding</keyword>
<evidence type="ECO:0000256" key="6">
    <source>
        <dbReference type="ARBA" id="ARBA00022490"/>
    </source>
</evidence>
<dbReference type="RefSeq" id="WP_090701712.1">
    <property type="nucleotide sequence ID" value="NZ_FOSP01000028.1"/>
</dbReference>
<dbReference type="EMBL" id="FOSP01000028">
    <property type="protein sequence ID" value="SFL05197.1"/>
    <property type="molecule type" value="Genomic_DNA"/>
</dbReference>
<dbReference type="InterPro" id="IPR017665">
    <property type="entry name" value="Guanylate_kinase"/>
</dbReference>
<evidence type="ECO:0000256" key="1">
    <source>
        <dbReference type="ARBA" id="ARBA00003531"/>
    </source>
</evidence>
<dbReference type="PROSITE" id="PS00856">
    <property type="entry name" value="GUANYLATE_KINASE_1"/>
    <property type="match status" value="1"/>
</dbReference>
<dbReference type="InterPro" id="IPR008145">
    <property type="entry name" value="GK/Ca_channel_bsu"/>
</dbReference>
<dbReference type="STRING" id="52441.SAMN05216302_102844"/>
<dbReference type="InterPro" id="IPR020590">
    <property type="entry name" value="Guanylate_kinase_CS"/>
</dbReference>
<evidence type="ECO:0000313" key="16">
    <source>
        <dbReference type="Proteomes" id="UP000199533"/>
    </source>
</evidence>
<evidence type="ECO:0000256" key="10">
    <source>
        <dbReference type="ARBA" id="ARBA00022840"/>
    </source>
</evidence>
<keyword evidence="7 13" id="KW-0808">Transferase</keyword>
<accession>A0A1I4EKX9</accession>
<proteinExistence type="inferred from homology"/>
<comment type="catalytic activity">
    <reaction evidence="12 13">
        <text>GMP + ATP = GDP + ADP</text>
        <dbReference type="Rhea" id="RHEA:20780"/>
        <dbReference type="ChEBI" id="CHEBI:30616"/>
        <dbReference type="ChEBI" id="CHEBI:58115"/>
        <dbReference type="ChEBI" id="CHEBI:58189"/>
        <dbReference type="ChEBI" id="CHEBI:456216"/>
        <dbReference type="EC" id="2.7.4.8"/>
    </reaction>
</comment>
<dbReference type="HAMAP" id="MF_00328">
    <property type="entry name" value="Guanylate_kinase"/>
    <property type="match status" value="1"/>
</dbReference>
<evidence type="ECO:0000256" key="7">
    <source>
        <dbReference type="ARBA" id="ARBA00022679"/>
    </source>
</evidence>
<feature type="binding site" evidence="13">
    <location>
        <begin position="13"/>
        <end position="20"/>
    </location>
    <ligand>
        <name>ATP</name>
        <dbReference type="ChEBI" id="CHEBI:30616"/>
    </ligand>
</feature>
<dbReference type="SMART" id="SM00072">
    <property type="entry name" value="GuKc"/>
    <property type="match status" value="1"/>
</dbReference>
<dbReference type="InterPro" id="IPR008144">
    <property type="entry name" value="Guanylate_kin-like_dom"/>
</dbReference>
<keyword evidence="16" id="KW-1185">Reference proteome</keyword>
<evidence type="ECO:0000256" key="9">
    <source>
        <dbReference type="ARBA" id="ARBA00022777"/>
    </source>
</evidence>
<keyword evidence="10 13" id="KW-0067">ATP-binding</keyword>
<dbReference type="InterPro" id="IPR027417">
    <property type="entry name" value="P-loop_NTPase"/>
</dbReference>
<organism evidence="15 16">
    <name type="scientific">Nitrosomonas aestuarii</name>
    <dbReference type="NCBI Taxonomy" id="52441"/>
    <lineage>
        <taxon>Bacteria</taxon>
        <taxon>Pseudomonadati</taxon>
        <taxon>Pseudomonadota</taxon>
        <taxon>Betaproteobacteria</taxon>
        <taxon>Nitrosomonadales</taxon>
        <taxon>Nitrosomonadaceae</taxon>
        <taxon>Nitrosomonas</taxon>
    </lineage>
</organism>
<comment type="similarity">
    <text evidence="3 13">Belongs to the guanylate kinase family.</text>
</comment>
<evidence type="ECO:0000256" key="12">
    <source>
        <dbReference type="ARBA" id="ARBA00048594"/>
    </source>
</evidence>